<evidence type="ECO:0000256" key="4">
    <source>
        <dbReference type="ARBA" id="ARBA00022692"/>
    </source>
</evidence>
<evidence type="ECO:0000256" key="2">
    <source>
        <dbReference type="ARBA" id="ARBA00005236"/>
    </source>
</evidence>
<dbReference type="Pfam" id="PF12704">
    <property type="entry name" value="MacB_PCD"/>
    <property type="match status" value="1"/>
</dbReference>
<evidence type="ECO:0000259" key="9">
    <source>
        <dbReference type="Pfam" id="PF12704"/>
    </source>
</evidence>
<dbReference type="Proteomes" id="UP000289455">
    <property type="component" value="Unassembled WGS sequence"/>
</dbReference>
<evidence type="ECO:0000256" key="3">
    <source>
        <dbReference type="ARBA" id="ARBA00022475"/>
    </source>
</evidence>
<dbReference type="InterPro" id="IPR051447">
    <property type="entry name" value="Lipoprotein-release_system"/>
</dbReference>
<keyword evidence="3" id="KW-1003">Cell membrane</keyword>
<comment type="caution">
    <text evidence="10">The sequence shown here is derived from an EMBL/GenBank/DDBJ whole genome shotgun (WGS) entry which is preliminary data.</text>
</comment>
<dbReference type="SUPFAM" id="SSF103473">
    <property type="entry name" value="MFS general substrate transporter"/>
    <property type="match status" value="1"/>
</dbReference>
<dbReference type="InterPro" id="IPR036259">
    <property type="entry name" value="MFS_trans_sf"/>
</dbReference>
<dbReference type="Pfam" id="PF02687">
    <property type="entry name" value="FtsX"/>
    <property type="match status" value="1"/>
</dbReference>
<dbReference type="GO" id="GO:0098797">
    <property type="term" value="C:plasma membrane protein complex"/>
    <property type="evidence" value="ECO:0007669"/>
    <property type="project" value="TreeGrafter"/>
</dbReference>
<dbReference type="InterPro" id="IPR003838">
    <property type="entry name" value="ABC3_permease_C"/>
</dbReference>
<accession>A0A4Q1BY72</accession>
<dbReference type="AlphaFoldDB" id="A0A4Q1BY72"/>
<keyword evidence="11" id="KW-1185">Reference proteome</keyword>
<comment type="similarity">
    <text evidence="2">Belongs to the ABC-4 integral membrane protein family. LolC/E subfamily.</text>
</comment>
<feature type="transmembrane region" description="Helical" evidence="7">
    <location>
        <begin position="275"/>
        <end position="301"/>
    </location>
</feature>
<dbReference type="InterPro" id="IPR025857">
    <property type="entry name" value="MacB_PCD"/>
</dbReference>
<evidence type="ECO:0000313" key="10">
    <source>
        <dbReference type="EMBL" id="RXK47559.1"/>
    </source>
</evidence>
<keyword evidence="5 7" id="KW-1133">Transmembrane helix</keyword>
<dbReference type="OrthoDB" id="1522724at2"/>
<proteinExistence type="inferred from homology"/>
<evidence type="ECO:0000256" key="5">
    <source>
        <dbReference type="ARBA" id="ARBA00022989"/>
    </source>
</evidence>
<feature type="domain" description="ABC3 transporter permease C-terminal" evidence="8">
    <location>
        <begin position="279"/>
        <end position="402"/>
    </location>
</feature>
<keyword evidence="4 7" id="KW-0812">Transmembrane</keyword>
<protein>
    <submittedName>
        <fullName evidence="10">ABC transporter permease</fullName>
    </submittedName>
</protein>
<dbReference type="EMBL" id="SDHY01000006">
    <property type="protein sequence ID" value="RXK47559.1"/>
    <property type="molecule type" value="Genomic_DNA"/>
</dbReference>
<keyword evidence="6 7" id="KW-0472">Membrane</keyword>
<sequence>MNLPLFVAKRYFFTKSKASFITFISRISMLGVGVEVMALVLILSVFNGLEEFQKGLFKTYDPDLKIVSTQGTRFTLSPAQFNQVKSIPGIRFMNPILEDQALIKYKNKQLVVRFKGVDSTFLAAERLKKQVVEGDYFVQNGDHAFAIVGIGVFLNMGMSFEDVFTPIEAWYPDHQALKRFAISEQSIRNNQFFPAGVMEVEQSFDNQMILVPLTWMEDLLGVENQISAMEIMLEDNVQMTEIKKAISETLGEKFQVQTRDEQHASLLKAIKIEKFFVFLIMAFVMGIASFTLFYALSLLVIEKKKDLMTLLAMGYSKKQMFQTFLLVGVLISFSGAILGMLLGFVLGYLQQTFGIISLGIPNSLIDAYPIEMRLGDFLQTAILVIIITLLASVFPAKKAVEMTFKRS</sequence>
<comment type="subcellular location">
    <subcellularLocation>
        <location evidence="1">Cell membrane</location>
        <topology evidence="1">Multi-pass membrane protein</topology>
    </subcellularLocation>
</comment>
<feature type="transmembrane region" description="Helical" evidence="7">
    <location>
        <begin position="377"/>
        <end position="396"/>
    </location>
</feature>
<evidence type="ECO:0000256" key="7">
    <source>
        <dbReference type="SAM" id="Phobius"/>
    </source>
</evidence>
<evidence type="ECO:0000256" key="6">
    <source>
        <dbReference type="ARBA" id="ARBA00023136"/>
    </source>
</evidence>
<name>A0A4Q1BY72_9BACT</name>
<dbReference type="PANTHER" id="PTHR30489">
    <property type="entry name" value="LIPOPROTEIN-RELEASING SYSTEM TRANSMEMBRANE PROTEIN LOLE"/>
    <property type="match status" value="1"/>
</dbReference>
<dbReference type="GO" id="GO:0044874">
    <property type="term" value="P:lipoprotein localization to outer membrane"/>
    <property type="evidence" value="ECO:0007669"/>
    <property type="project" value="TreeGrafter"/>
</dbReference>
<evidence type="ECO:0000256" key="1">
    <source>
        <dbReference type="ARBA" id="ARBA00004651"/>
    </source>
</evidence>
<evidence type="ECO:0000259" key="8">
    <source>
        <dbReference type="Pfam" id="PF02687"/>
    </source>
</evidence>
<feature type="transmembrane region" description="Helical" evidence="7">
    <location>
        <begin position="321"/>
        <end position="349"/>
    </location>
</feature>
<organism evidence="10 11">
    <name type="scientific">Aquirufa rosea</name>
    <dbReference type="NCBI Taxonomy" id="2509241"/>
    <lineage>
        <taxon>Bacteria</taxon>
        <taxon>Pseudomonadati</taxon>
        <taxon>Bacteroidota</taxon>
        <taxon>Cytophagia</taxon>
        <taxon>Cytophagales</taxon>
        <taxon>Flectobacillaceae</taxon>
        <taxon>Aquirufa</taxon>
    </lineage>
</organism>
<dbReference type="PANTHER" id="PTHR30489:SF0">
    <property type="entry name" value="LIPOPROTEIN-RELEASING SYSTEM TRANSMEMBRANE PROTEIN LOLE"/>
    <property type="match status" value="1"/>
</dbReference>
<feature type="transmembrane region" description="Helical" evidence="7">
    <location>
        <begin position="20"/>
        <end position="46"/>
    </location>
</feature>
<reference evidence="10 11" key="1">
    <citation type="submission" date="2019-01" db="EMBL/GenBank/DDBJ databases">
        <title>Cytophagaceae bacterium strain CAR-16.</title>
        <authorList>
            <person name="Chen W.-M."/>
        </authorList>
    </citation>
    <scope>NUCLEOTIDE SEQUENCE [LARGE SCALE GENOMIC DNA]</scope>
    <source>
        <strain evidence="10 11">CAR-16</strain>
    </source>
</reference>
<dbReference type="RefSeq" id="WP_129027599.1">
    <property type="nucleotide sequence ID" value="NZ_SDHY01000006.1"/>
</dbReference>
<feature type="domain" description="MacB-like periplasmic core" evidence="9">
    <location>
        <begin position="27"/>
        <end position="248"/>
    </location>
</feature>
<evidence type="ECO:0000313" key="11">
    <source>
        <dbReference type="Proteomes" id="UP000289455"/>
    </source>
</evidence>
<gene>
    <name evidence="10" type="ORF">ESB04_09980</name>
</gene>